<name>A0A2V3WBU8_9BACI</name>
<keyword evidence="1" id="KW-0812">Transmembrane</keyword>
<evidence type="ECO:0000313" key="2">
    <source>
        <dbReference type="EMBL" id="PXW90668.1"/>
    </source>
</evidence>
<dbReference type="Proteomes" id="UP000247978">
    <property type="component" value="Unassembled WGS sequence"/>
</dbReference>
<reference evidence="2 3" key="1">
    <citation type="submission" date="2018-05" db="EMBL/GenBank/DDBJ databases">
        <title>Genomic Encyclopedia of Type Strains, Phase IV (KMG-IV): sequencing the most valuable type-strain genomes for metagenomic binning, comparative biology and taxonomic classification.</title>
        <authorList>
            <person name="Goeker M."/>
        </authorList>
    </citation>
    <scope>NUCLEOTIDE SEQUENCE [LARGE SCALE GENOMIC DNA]</scope>
    <source>
        <strain evidence="2 3">DSM 28556</strain>
    </source>
</reference>
<evidence type="ECO:0000256" key="1">
    <source>
        <dbReference type="SAM" id="Phobius"/>
    </source>
</evidence>
<protein>
    <submittedName>
        <fullName evidence="2">Uncharacterized protein</fullName>
    </submittedName>
</protein>
<keyword evidence="3" id="KW-1185">Reference proteome</keyword>
<sequence length="287" mass="33138">MKRNKNRLMKRIGWILFLCAIGFFGLQMGYLLIQDRYQVEYIDNRLFYIINIFCVICLSLAILLLLKLTKRFKLIGTIVVGIFMIIQIVLLVDSDRKINNITSVSPNFKHVFSIKENRDSGESFYYRSYYGILARPKESLPYEIAEDYKVEWLAKDVAAFTYETAENTIQQFIATYGDRGGGIAYYYVGAEMQGVWQGENVEVISDPDGITVTENGRSELFEWENIHQFGTLAIVLKKNNEAAWTISLDDNFVVHSDALEDKVGNIRLYKATMEKNQPIKLQYQASY</sequence>
<proteinExistence type="predicted"/>
<evidence type="ECO:0000313" key="3">
    <source>
        <dbReference type="Proteomes" id="UP000247978"/>
    </source>
</evidence>
<feature type="transmembrane region" description="Helical" evidence="1">
    <location>
        <begin position="72"/>
        <end position="92"/>
    </location>
</feature>
<dbReference type="OrthoDB" id="2193366at2"/>
<organism evidence="2 3">
    <name type="scientific">Pseudogracilibacillus auburnensis</name>
    <dbReference type="NCBI Taxonomy" id="1494959"/>
    <lineage>
        <taxon>Bacteria</taxon>
        <taxon>Bacillati</taxon>
        <taxon>Bacillota</taxon>
        <taxon>Bacilli</taxon>
        <taxon>Bacillales</taxon>
        <taxon>Bacillaceae</taxon>
        <taxon>Pseudogracilibacillus</taxon>
    </lineage>
</organism>
<accession>A0A2V3WBU8</accession>
<feature type="transmembrane region" description="Helical" evidence="1">
    <location>
        <begin position="12"/>
        <end position="33"/>
    </location>
</feature>
<keyword evidence="1" id="KW-0472">Membrane</keyword>
<keyword evidence="1" id="KW-1133">Transmembrane helix</keyword>
<dbReference type="EMBL" id="QJJQ01000001">
    <property type="protein sequence ID" value="PXW90668.1"/>
    <property type="molecule type" value="Genomic_DNA"/>
</dbReference>
<comment type="caution">
    <text evidence="2">The sequence shown here is derived from an EMBL/GenBank/DDBJ whole genome shotgun (WGS) entry which is preliminary data.</text>
</comment>
<dbReference type="RefSeq" id="WP_110393905.1">
    <property type="nucleotide sequence ID" value="NZ_JBHUHB010000001.1"/>
</dbReference>
<dbReference type="AlphaFoldDB" id="A0A2V3WBU8"/>
<feature type="transmembrane region" description="Helical" evidence="1">
    <location>
        <begin position="45"/>
        <end position="65"/>
    </location>
</feature>
<gene>
    <name evidence="2" type="ORF">DFR56_101582</name>
</gene>